<evidence type="ECO:0000256" key="1">
    <source>
        <dbReference type="ARBA" id="ARBA00004141"/>
    </source>
</evidence>
<comment type="caution">
    <text evidence="3">The sequence shown here is derived from an EMBL/GenBank/DDBJ whole genome shotgun (WGS) entry which is preliminary data.</text>
</comment>
<feature type="transmembrane region" description="Helical" evidence="2">
    <location>
        <begin position="81"/>
        <end position="100"/>
    </location>
</feature>
<evidence type="ECO:0000256" key="2">
    <source>
        <dbReference type="SAM" id="Phobius"/>
    </source>
</evidence>
<dbReference type="Proteomes" id="UP000289738">
    <property type="component" value="Chromosome B06"/>
</dbReference>
<organism evidence="3 4">
    <name type="scientific">Arachis hypogaea</name>
    <name type="common">Peanut</name>
    <dbReference type="NCBI Taxonomy" id="3818"/>
    <lineage>
        <taxon>Eukaryota</taxon>
        <taxon>Viridiplantae</taxon>
        <taxon>Streptophyta</taxon>
        <taxon>Embryophyta</taxon>
        <taxon>Tracheophyta</taxon>
        <taxon>Spermatophyta</taxon>
        <taxon>Magnoliopsida</taxon>
        <taxon>eudicotyledons</taxon>
        <taxon>Gunneridae</taxon>
        <taxon>Pentapetalae</taxon>
        <taxon>rosids</taxon>
        <taxon>fabids</taxon>
        <taxon>Fabales</taxon>
        <taxon>Fabaceae</taxon>
        <taxon>Papilionoideae</taxon>
        <taxon>50 kb inversion clade</taxon>
        <taxon>dalbergioids sensu lato</taxon>
        <taxon>Dalbergieae</taxon>
        <taxon>Pterocarpus clade</taxon>
        <taxon>Arachis</taxon>
    </lineage>
</organism>
<evidence type="ECO:0000313" key="3">
    <source>
        <dbReference type="EMBL" id="RYR04317.1"/>
    </source>
</evidence>
<dbReference type="AlphaFoldDB" id="A0A444YQX9"/>
<reference evidence="3 4" key="1">
    <citation type="submission" date="2019-01" db="EMBL/GenBank/DDBJ databases">
        <title>Sequencing of cultivated peanut Arachis hypogaea provides insights into genome evolution and oil improvement.</title>
        <authorList>
            <person name="Chen X."/>
        </authorList>
    </citation>
    <scope>NUCLEOTIDE SEQUENCE [LARGE SCALE GENOMIC DNA]</scope>
    <source>
        <strain evidence="4">cv. Fuhuasheng</strain>
        <tissue evidence="3">Leaves</tissue>
    </source>
</reference>
<feature type="transmembrane region" description="Helical" evidence="2">
    <location>
        <begin position="112"/>
        <end position="131"/>
    </location>
</feature>
<dbReference type="PANTHER" id="PTHR47513:SF1">
    <property type="entry name" value="OS07G0283200 PROTEIN"/>
    <property type="match status" value="1"/>
</dbReference>
<gene>
    <name evidence="3" type="ORF">Ahy_B06g083992</name>
</gene>
<name>A0A444YQX9_ARAHY</name>
<proteinExistence type="predicted"/>
<feature type="transmembrane region" description="Helical" evidence="2">
    <location>
        <begin position="47"/>
        <end position="69"/>
    </location>
</feature>
<dbReference type="InterPro" id="IPR037185">
    <property type="entry name" value="EmrE-like"/>
</dbReference>
<evidence type="ECO:0000313" key="4">
    <source>
        <dbReference type="Proteomes" id="UP000289738"/>
    </source>
</evidence>
<comment type="subcellular location">
    <subcellularLocation>
        <location evidence="1">Membrane</location>
        <topology evidence="1">Multi-pass membrane protein</topology>
    </subcellularLocation>
</comment>
<keyword evidence="2" id="KW-0472">Membrane</keyword>
<accession>A0A444YQX9</accession>
<protein>
    <submittedName>
        <fullName evidence="3">Uncharacterized protein</fullName>
    </submittedName>
</protein>
<keyword evidence="2" id="KW-0812">Transmembrane</keyword>
<keyword evidence="2" id="KW-1133">Transmembrane helix</keyword>
<keyword evidence="4" id="KW-1185">Reference proteome</keyword>
<sequence>MSPNKFPTDRGSPPQPLRQTPLQIIHVAANFMRIWSIYFMYRYLTQSGASIVLFLFACIAPAAILFLILQKPWKGRPLSNTQVVPSIINGAITALYFVLWGKGLRSCGPIRAILSKYSGAVLGVLSALLYGRKSNLWKKDYGSEILSKPTNGVYNAFGGIGFCGEEGRVARIHQHAVQQLLFSLSQQPATTASAVAELFLSARGCLAASSDKQRVSLKLFAVHSLLLHVVAFTLADRSSWPSSLHRLRLLRCGLADRSAVSWIPPSSSSSSS</sequence>
<dbReference type="STRING" id="3818.A0A444YQX9"/>
<dbReference type="EMBL" id="SDMP01000016">
    <property type="protein sequence ID" value="RYR04317.1"/>
    <property type="molecule type" value="Genomic_DNA"/>
</dbReference>
<dbReference type="PANTHER" id="PTHR47513">
    <property type="entry name" value="ZINC TRANSPORTER"/>
    <property type="match status" value="1"/>
</dbReference>
<dbReference type="SUPFAM" id="SSF103481">
    <property type="entry name" value="Multidrug resistance efflux transporter EmrE"/>
    <property type="match status" value="1"/>
</dbReference>